<dbReference type="InterPro" id="IPR035892">
    <property type="entry name" value="C2_domain_sf"/>
</dbReference>
<dbReference type="PROSITE" id="PS50004">
    <property type="entry name" value="C2"/>
    <property type="match status" value="1"/>
</dbReference>
<evidence type="ECO:0000313" key="4">
    <source>
        <dbReference type="Proteomes" id="UP001164746"/>
    </source>
</evidence>
<dbReference type="PRINTS" id="PR00360">
    <property type="entry name" value="C2DOMAIN"/>
</dbReference>
<proteinExistence type="predicted"/>
<gene>
    <name evidence="3" type="ORF">MAR_029356</name>
</gene>
<dbReference type="Gene3D" id="2.60.40.150">
    <property type="entry name" value="C2 domain"/>
    <property type="match status" value="2"/>
</dbReference>
<dbReference type="SUPFAM" id="SSF49562">
    <property type="entry name" value="C2 domain (Calcium/lipid-binding domain, CaLB)"/>
    <property type="match status" value="2"/>
</dbReference>
<dbReference type="Proteomes" id="UP001164746">
    <property type="component" value="Chromosome 2"/>
</dbReference>
<keyword evidence="1" id="KW-0472">Membrane</keyword>
<evidence type="ECO:0000259" key="2">
    <source>
        <dbReference type="PROSITE" id="PS50004"/>
    </source>
</evidence>
<protein>
    <submittedName>
        <fullName evidence="3">SYT15-like protein</fullName>
    </submittedName>
</protein>
<dbReference type="PANTHER" id="PTHR10024">
    <property type="entry name" value="SYNAPTOTAGMIN"/>
    <property type="match status" value="1"/>
</dbReference>
<feature type="domain" description="C2" evidence="2">
    <location>
        <begin position="174"/>
        <end position="296"/>
    </location>
</feature>
<keyword evidence="1" id="KW-1133">Transmembrane helix</keyword>
<keyword evidence="1" id="KW-0812">Transmembrane</keyword>
<evidence type="ECO:0000313" key="3">
    <source>
        <dbReference type="EMBL" id="WAQ96666.1"/>
    </source>
</evidence>
<dbReference type="Pfam" id="PF00168">
    <property type="entry name" value="C2"/>
    <property type="match status" value="2"/>
</dbReference>
<name>A0ABY7DJ77_MYAAR</name>
<feature type="transmembrane region" description="Helical" evidence="1">
    <location>
        <begin position="33"/>
        <end position="56"/>
    </location>
</feature>
<evidence type="ECO:0000256" key="1">
    <source>
        <dbReference type="SAM" id="Phobius"/>
    </source>
</evidence>
<sequence length="446" mass="50356">MRDDNSSEPSLSPSGQTGVKDTSEYLVNDNMTIFYVVASVTAIFLILLICIFVMLYKSRRKGRRLQDLFRLELQNDMAACKSAPISRKTTPTGEKRLSCPNAYGSMEDGAIARSSTCSSLPQFEAENVQPVVGEVPACDAQQFHSFVVGSHPQLTGQNVFDPRGSRTPSPPAGPSARGRVWFTALHEPVAGKLLVTLIRVRGLNGRSEEESSRDPFVRVFLLPDEHAHRTSRIQRKTLNPVYNETYSFDVNEDDIRKQSLRFSVYDVDRRRLRHSLGHVIVPLEELDLMSSAAMWRDLEPAIQAAPSVGEMNVALTYLPHMDRLKVTILRVRNVRLSSDTDTGMYVRLQVCYGKKLLRTKQTLIQIPREELDFNESFSFTTSSKNIEHFNFLLTLMQTTRDAKCPDIELGHVALGSFMYARGDGLIHWQEMLAKTRNVVTKSMMTF</sequence>
<organism evidence="3 4">
    <name type="scientific">Mya arenaria</name>
    <name type="common">Soft-shell clam</name>
    <dbReference type="NCBI Taxonomy" id="6604"/>
    <lineage>
        <taxon>Eukaryota</taxon>
        <taxon>Metazoa</taxon>
        <taxon>Spiralia</taxon>
        <taxon>Lophotrochozoa</taxon>
        <taxon>Mollusca</taxon>
        <taxon>Bivalvia</taxon>
        <taxon>Autobranchia</taxon>
        <taxon>Heteroconchia</taxon>
        <taxon>Euheterodonta</taxon>
        <taxon>Imparidentia</taxon>
        <taxon>Neoheterodontei</taxon>
        <taxon>Myida</taxon>
        <taxon>Myoidea</taxon>
        <taxon>Myidae</taxon>
        <taxon>Mya</taxon>
    </lineage>
</organism>
<dbReference type="PANTHER" id="PTHR10024:SF377">
    <property type="entry name" value="SYNAPTOTAGMIN-15-LIKE ISOFORM X1"/>
    <property type="match status" value="1"/>
</dbReference>
<dbReference type="EMBL" id="CP111013">
    <property type="protein sequence ID" value="WAQ96666.1"/>
    <property type="molecule type" value="Genomic_DNA"/>
</dbReference>
<accession>A0ABY7DJ77</accession>
<dbReference type="SMART" id="SM00239">
    <property type="entry name" value="C2"/>
    <property type="match status" value="1"/>
</dbReference>
<keyword evidence="4" id="KW-1185">Reference proteome</keyword>
<dbReference type="InterPro" id="IPR000008">
    <property type="entry name" value="C2_dom"/>
</dbReference>
<reference evidence="3" key="1">
    <citation type="submission" date="2022-11" db="EMBL/GenBank/DDBJ databases">
        <title>Centuries of genome instability and evolution in soft-shell clam transmissible cancer (bioRxiv).</title>
        <authorList>
            <person name="Hart S.F.M."/>
            <person name="Yonemitsu M.A."/>
            <person name="Giersch R.M."/>
            <person name="Beal B.F."/>
            <person name="Arriagada G."/>
            <person name="Davis B.W."/>
            <person name="Ostrander E.A."/>
            <person name="Goff S.P."/>
            <person name="Metzger M.J."/>
        </authorList>
    </citation>
    <scope>NUCLEOTIDE SEQUENCE</scope>
    <source>
        <strain evidence="3">MELC-2E11</strain>
        <tissue evidence="3">Siphon/mantle</tissue>
    </source>
</reference>